<keyword evidence="8 18" id="KW-0784">Thiamine biosynthesis</keyword>
<dbReference type="InterPro" id="IPR049961">
    <property type="entry name" value="ThiI_N"/>
</dbReference>
<feature type="binding site" evidence="18">
    <location>
        <begin position="207"/>
        <end position="208"/>
    </location>
    <ligand>
        <name>ATP</name>
        <dbReference type="ChEBI" id="CHEBI:30616"/>
    </ligand>
</feature>
<dbReference type="EMBL" id="CP024962">
    <property type="protein sequence ID" value="ATZ16450.1"/>
    <property type="molecule type" value="Genomic_DNA"/>
</dbReference>
<evidence type="ECO:0000256" key="1">
    <source>
        <dbReference type="ARBA" id="ARBA00004496"/>
    </source>
</evidence>
<dbReference type="UniPathway" id="UPA00060"/>
<evidence type="ECO:0000256" key="16">
    <source>
        <dbReference type="ARBA" id="ARBA00077849"/>
    </source>
</evidence>
<keyword evidence="20" id="KW-1185">Reference proteome</keyword>
<dbReference type="SUPFAM" id="SSF52402">
    <property type="entry name" value="Adenine nucleotide alpha hydrolases-like"/>
    <property type="match status" value="1"/>
</dbReference>
<dbReference type="InterPro" id="IPR054173">
    <property type="entry name" value="ThiI_fer"/>
</dbReference>
<dbReference type="FunFam" id="3.40.50.620:FF:000053">
    <property type="entry name" value="Probable tRNA sulfurtransferase"/>
    <property type="match status" value="1"/>
</dbReference>
<name>A0A2K8NRJ2_9MOLU</name>
<dbReference type="EC" id="2.8.1.4" evidence="13 18"/>
<comment type="catalytic activity">
    <reaction evidence="9 18">
        <text>[ThiI sulfur-carrier protein]-S-sulfanyl-L-cysteine + a uridine in tRNA + 2 reduced [2Fe-2S]-[ferredoxin] + ATP + H(+) = [ThiI sulfur-carrier protein]-L-cysteine + a 4-thiouridine in tRNA + 2 oxidized [2Fe-2S]-[ferredoxin] + AMP + diphosphate</text>
        <dbReference type="Rhea" id="RHEA:24176"/>
        <dbReference type="Rhea" id="RHEA-COMP:10000"/>
        <dbReference type="Rhea" id="RHEA-COMP:10001"/>
        <dbReference type="Rhea" id="RHEA-COMP:13337"/>
        <dbReference type="Rhea" id="RHEA-COMP:13338"/>
        <dbReference type="Rhea" id="RHEA-COMP:13339"/>
        <dbReference type="Rhea" id="RHEA-COMP:13340"/>
        <dbReference type="ChEBI" id="CHEBI:15378"/>
        <dbReference type="ChEBI" id="CHEBI:29950"/>
        <dbReference type="ChEBI" id="CHEBI:30616"/>
        <dbReference type="ChEBI" id="CHEBI:33019"/>
        <dbReference type="ChEBI" id="CHEBI:33737"/>
        <dbReference type="ChEBI" id="CHEBI:33738"/>
        <dbReference type="ChEBI" id="CHEBI:61963"/>
        <dbReference type="ChEBI" id="CHEBI:65315"/>
        <dbReference type="ChEBI" id="CHEBI:136798"/>
        <dbReference type="ChEBI" id="CHEBI:456215"/>
        <dbReference type="EC" id="2.8.1.4"/>
    </reaction>
</comment>
<keyword evidence="4 18" id="KW-0808">Transferase</keyword>
<keyword evidence="5 18" id="KW-0547">Nucleotide-binding</keyword>
<dbReference type="Pfam" id="PF02568">
    <property type="entry name" value="ThiI"/>
    <property type="match status" value="1"/>
</dbReference>
<evidence type="ECO:0000256" key="13">
    <source>
        <dbReference type="ARBA" id="ARBA00066827"/>
    </source>
</evidence>
<dbReference type="Gene3D" id="3.30.2130.30">
    <property type="match status" value="1"/>
</dbReference>
<dbReference type="AlphaFoldDB" id="A0A2K8NRJ2"/>
<keyword evidence="7 18" id="KW-0694">RNA-binding</keyword>
<evidence type="ECO:0000256" key="12">
    <source>
        <dbReference type="ARBA" id="ARBA00061472"/>
    </source>
</evidence>
<dbReference type="GO" id="GO:0004810">
    <property type="term" value="F:CCA tRNA nucleotidyltransferase activity"/>
    <property type="evidence" value="ECO:0007669"/>
    <property type="project" value="InterPro"/>
</dbReference>
<dbReference type="GO" id="GO:0140741">
    <property type="term" value="F:tRNA-uracil-4 sulfurtransferase activity"/>
    <property type="evidence" value="ECO:0007669"/>
    <property type="project" value="UniProtKB-EC"/>
</dbReference>
<evidence type="ECO:0000256" key="10">
    <source>
        <dbReference type="ARBA" id="ARBA00052330"/>
    </source>
</evidence>
<evidence type="ECO:0000256" key="6">
    <source>
        <dbReference type="ARBA" id="ARBA00022840"/>
    </source>
</evidence>
<evidence type="ECO:0000313" key="19">
    <source>
        <dbReference type="EMBL" id="ATZ16450.1"/>
    </source>
</evidence>
<evidence type="ECO:0000256" key="3">
    <source>
        <dbReference type="ARBA" id="ARBA00022555"/>
    </source>
</evidence>
<dbReference type="InterPro" id="IPR050102">
    <property type="entry name" value="tRNA_sulfurtransferase_ThiI"/>
</dbReference>
<feature type="binding site" evidence="18">
    <location>
        <begin position="232"/>
        <end position="233"/>
    </location>
    <ligand>
        <name>ATP</name>
        <dbReference type="ChEBI" id="CHEBI:30616"/>
    </ligand>
</feature>
<evidence type="ECO:0000256" key="9">
    <source>
        <dbReference type="ARBA" id="ARBA00050570"/>
    </source>
</evidence>
<dbReference type="KEGG" id="efr:EFREU_v1c04240"/>
<dbReference type="Pfam" id="PF22025">
    <property type="entry name" value="ThiI_fer"/>
    <property type="match status" value="1"/>
</dbReference>
<dbReference type="NCBIfam" id="TIGR00342">
    <property type="entry name" value="tRNA uracil 4-sulfurtransferase ThiI"/>
    <property type="match status" value="1"/>
</dbReference>
<dbReference type="PANTHER" id="PTHR43209">
    <property type="entry name" value="TRNA SULFURTRANSFERASE"/>
    <property type="match status" value="1"/>
</dbReference>
<dbReference type="GO" id="GO:0005829">
    <property type="term" value="C:cytosol"/>
    <property type="evidence" value="ECO:0007669"/>
    <property type="project" value="TreeGrafter"/>
</dbReference>
<reference evidence="19 20" key="1">
    <citation type="submission" date="2017-11" db="EMBL/GenBank/DDBJ databases">
        <title>Genome sequence of Entomoplasma freundtii BARC 318 (ATCC 51999).</title>
        <authorList>
            <person name="Lo W.-S."/>
            <person name="Gasparich G.E."/>
            <person name="Kuo C.-H."/>
        </authorList>
    </citation>
    <scope>NUCLEOTIDE SEQUENCE [LARGE SCALE GENOMIC DNA]</scope>
    <source>
        <strain evidence="19 20">BARC 318</strain>
    </source>
</reference>
<dbReference type="Gene3D" id="3.40.50.620">
    <property type="entry name" value="HUPs"/>
    <property type="match status" value="1"/>
</dbReference>
<gene>
    <name evidence="18 19" type="primary">thiI</name>
    <name evidence="19" type="ORF">EFREU_v1c04240</name>
</gene>
<feature type="binding site" evidence="18">
    <location>
        <position position="321"/>
    </location>
    <ligand>
        <name>ATP</name>
        <dbReference type="ChEBI" id="CHEBI:30616"/>
    </ligand>
</feature>
<comment type="catalytic activity">
    <reaction evidence="10 18">
        <text>[ThiS sulfur-carrier protein]-C-terminal Gly-Gly-AMP + S-sulfanyl-L-cysteinyl-[cysteine desulfurase] + AH2 = [ThiS sulfur-carrier protein]-C-terminal-Gly-aminoethanethioate + L-cysteinyl-[cysteine desulfurase] + A + AMP + 2 H(+)</text>
        <dbReference type="Rhea" id="RHEA:43340"/>
        <dbReference type="Rhea" id="RHEA-COMP:12157"/>
        <dbReference type="Rhea" id="RHEA-COMP:12158"/>
        <dbReference type="Rhea" id="RHEA-COMP:12910"/>
        <dbReference type="Rhea" id="RHEA-COMP:19908"/>
        <dbReference type="ChEBI" id="CHEBI:13193"/>
        <dbReference type="ChEBI" id="CHEBI:15378"/>
        <dbReference type="ChEBI" id="CHEBI:17499"/>
        <dbReference type="ChEBI" id="CHEBI:29950"/>
        <dbReference type="ChEBI" id="CHEBI:61963"/>
        <dbReference type="ChEBI" id="CHEBI:90618"/>
        <dbReference type="ChEBI" id="CHEBI:232372"/>
        <dbReference type="ChEBI" id="CHEBI:456215"/>
    </reaction>
</comment>
<dbReference type="SUPFAM" id="SSF143437">
    <property type="entry name" value="THUMP domain-like"/>
    <property type="match status" value="1"/>
</dbReference>
<dbReference type="InterPro" id="IPR004114">
    <property type="entry name" value="THUMP_dom"/>
</dbReference>
<dbReference type="Pfam" id="PF02926">
    <property type="entry name" value="THUMP"/>
    <property type="match status" value="1"/>
</dbReference>
<evidence type="ECO:0000256" key="7">
    <source>
        <dbReference type="ARBA" id="ARBA00022884"/>
    </source>
</evidence>
<keyword evidence="3 18" id="KW-0820">tRNA-binding</keyword>
<dbReference type="GO" id="GO:0009229">
    <property type="term" value="P:thiamine diphosphate biosynthetic process"/>
    <property type="evidence" value="ECO:0007669"/>
    <property type="project" value="UniProtKB-UniRule"/>
</dbReference>
<dbReference type="OrthoDB" id="9773948at2"/>
<dbReference type="Proteomes" id="UP000232222">
    <property type="component" value="Chromosome"/>
</dbReference>
<evidence type="ECO:0000256" key="8">
    <source>
        <dbReference type="ARBA" id="ARBA00022977"/>
    </source>
</evidence>
<dbReference type="PANTHER" id="PTHR43209:SF1">
    <property type="entry name" value="TRNA SULFURTRANSFERASE"/>
    <property type="match status" value="1"/>
</dbReference>
<protein>
    <recommendedName>
        <fullName evidence="14 18">Probable tRNA sulfurtransferase</fullName>
        <ecNumber evidence="13 18">2.8.1.4</ecNumber>
    </recommendedName>
    <alternativeName>
        <fullName evidence="15 18">Sulfur carrier protein ThiS sulfurtransferase</fullName>
    </alternativeName>
    <alternativeName>
        <fullName evidence="16 18">Thiamine biosynthesis protein ThiI</fullName>
    </alternativeName>
    <alternativeName>
        <fullName evidence="17 18">tRNA 4-thiouridine synthase</fullName>
    </alternativeName>
</protein>
<proteinExistence type="inferred from homology"/>
<dbReference type="GO" id="GO:0002937">
    <property type="term" value="P:tRNA 4-thiouridine biosynthesis"/>
    <property type="evidence" value="ECO:0007669"/>
    <property type="project" value="TreeGrafter"/>
</dbReference>
<feature type="binding site" evidence="18">
    <location>
        <position position="290"/>
    </location>
    <ligand>
        <name>ATP</name>
        <dbReference type="ChEBI" id="CHEBI:30616"/>
    </ligand>
</feature>
<dbReference type="InterPro" id="IPR049962">
    <property type="entry name" value="THUMP_ThiI"/>
</dbReference>
<evidence type="ECO:0000256" key="11">
    <source>
        <dbReference type="ARBA" id="ARBA00058382"/>
    </source>
</evidence>
<evidence type="ECO:0000256" key="4">
    <source>
        <dbReference type="ARBA" id="ARBA00022679"/>
    </source>
</evidence>
<accession>A0A2K8NRJ2</accession>
<dbReference type="PROSITE" id="PS51165">
    <property type="entry name" value="THUMP"/>
    <property type="match status" value="1"/>
</dbReference>
<evidence type="ECO:0000256" key="18">
    <source>
        <dbReference type="HAMAP-Rule" id="MF_00021"/>
    </source>
</evidence>
<keyword evidence="2 18" id="KW-0963">Cytoplasm</keyword>
<sequence>MKHLLIRYGELTLKGHNRQIFINKLIQNLKMKLAPFQKGINYQKDNNSLILEINLPLLVEDKELLEKFGLNGVESSTQQEEKLFNLIIKKVQTVFGIYSLSIIEKTNRDETSILAGIEKILQSQPVHGTFKLDVTRKDKSYPLTSQELTQKLAPSILKNHHDFKVDIKKPEIKIEVVIKKDHADIFSHRLVGAKGLPVGVSGKALSLLSGGIDSPVASYLTMKRGMKVDFLHFMTPPHTTPEALNKVFKLAEKVAPYNYQSFQLYVCDFGKLLQELNHIPDQSYKIILMRRMFMRLANEIAKKNKHQAIITGESLGQVASQTIESMDVINSTSDLPILRPVLTYDKEEIIKIAEHIDTYETSILPFDDVCSMFVPANPVTKPRRRKAAFNEENLLWEELLTYTLDNLVTEYRWQKDHFEKISGK</sequence>
<feature type="binding site" evidence="18">
    <location>
        <position position="312"/>
    </location>
    <ligand>
        <name>ATP</name>
        <dbReference type="ChEBI" id="CHEBI:30616"/>
    </ligand>
</feature>
<dbReference type="CDD" id="cd01712">
    <property type="entry name" value="PPase_ThiI"/>
    <property type="match status" value="1"/>
</dbReference>
<evidence type="ECO:0000256" key="17">
    <source>
        <dbReference type="ARBA" id="ARBA00080570"/>
    </source>
</evidence>
<comment type="similarity">
    <text evidence="12 18">Belongs to the ThiI family.</text>
</comment>
<dbReference type="GO" id="GO:0000049">
    <property type="term" value="F:tRNA binding"/>
    <property type="evidence" value="ECO:0007669"/>
    <property type="project" value="UniProtKB-UniRule"/>
</dbReference>
<evidence type="ECO:0000256" key="14">
    <source>
        <dbReference type="ARBA" id="ARBA00071867"/>
    </source>
</evidence>
<comment type="function">
    <text evidence="11 18">Catalyzes the ATP-dependent transfer of a sulfur to tRNA to produce 4-thiouridine in position 8 of tRNAs, which functions as a near-UV photosensor. Also catalyzes the transfer of sulfur to the sulfur carrier protein ThiS, forming ThiS-thiocarboxylate. This is a step in the synthesis of thiazole, in the thiamine biosynthesis pathway. The sulfur is donated as persulfide by IscS.</text>
</comment>
<evidence type="ECO:0000256" key="15">
    <source>
        <dbReference type="ARBA" id="ARBA00075337"/>
    </source>
</evidence>
<comment type="pathway">
    <text evidence="18">Cofactor biosynthesis; thiamine diphosphate biosynthesis.</text>
</comment>
<keyword evidence="6 18" id="KW-0067">ATP-binding</keyword>
<evidence type="ECO:0000256" key="5">
    <source>
        <dbReference type="ARBA" id="ARBA00022741"/>
    </source>
</evidence>
<evidence type="ECO:0000256" key="2">
    <source>
        <dbReference type="ARBA" id="ARBA00022490"/>
    </source>
</evidence>
<organism evidence="19 20">
    <name type="scientific">Entomoplasma freundtii</name>
    <dbReference type="NCBI Taxonomy" id="74700"/>
    <lineage>
        <taxon>Bacteria</taxon>
        <taxon>Bacillati</taxon>
        <taxon>Mycoplasmatota</taxon>
        <taxon>Mollicutes</taxon>
        <taxon>Entomoplasmatales</taxon>
        <taxon>Entomoplasmataceae</taxon>
        <taxon>Entomoplasma</taxon>
    </lineage>
</organism>
<dbReference type="CDD" id="cd11716">
    <property type="entry name" value="THUMP_ThiI"/>
    <property type="match status" value="1"/>
</dbReference>
<dbReference type="HAMAP" id="MF_00021">
    <property type="entry name" value="ThiI"/>
    <property type="match status" value="1"/>
</dbReference>
<dbReference type="InterPro" id="IPR014729">
    <property type="entry name" value="Rossmann-like_a/b/a_fold"/>
</dbReference>
<dbReference type="InterPro" id="IPR003720">
    <property type="entry name" value="tRNA_STrfase"/>
</dbReference>
<dbReference type="GO" id="GO:0009228">
    <property type="term" value="P:thiamine biosynthetic process"/>
    <property type="evidence" value="ECO:0007669"/>
    <property type="project" value="UniProtKB-KW"/>
</dbReference>
<dbReference type="GO" id="GO:0052837">
    <property type="term" value="P:thiazole biosynthetic process"/>
    <property type="evidence" value="ECO:0007669"/>
    <property type="project" value="TreeGrafter"/>
</dbReference>
<dbReference type="SMART" id="SM00981">
    <property type="entry name" value="THUMP"/>
    <property type="match status" value="1"/>
</dbReference>
<dbReference type="RefSeq" id="WP_100609431.1">
    <property type="nucleotide sequence ID" value="NZ_CP024962.1"/>
</dbReference>
<evidence type="ECO:0000313" key="20">
    <source>
        <dbReference type="Proteomes" id="UP000232222"/>
    </source>
</evidence>
<comment type="subcellular location">
    <subcellularLocation>
        <location evidence="1 18">Cytoplasm</location>
    </subcellularLocation>
</comment>
<dbReference type="GO" id="GO:0005524">
    <property type="term" value="F:ATP binding"/>
    <property type="evidence" value="ECO:0007669"/>
    <property type="project" value="UniProtKB-UniRule"/>
</dbReference>
<dbReference type="InterPro" id="IPR020536">
    <property type="entry name" value="ThiI_AANH"/>
</dbReference>